<keyword evidence="3" id="KW-1185">Reference proteome</keyword>
<dbReference type="Pfam" id="PF00498">
    <property type="entry name" value="FHA"/>
    <property type="match status" value="1"/>
</dbReference>
<dbReference type="RefSeq" id="WP_261694514.1">
    <property type="nucleotide sequence ID" value="NZ_CP104694.1"/>
</dbReference>
<dbReference type="InterPro" id="IPR003018">
    <property type="entry name" value="GAF"/>
</dbReference>
<dbReference type="SUPFAM" id="SSF55781">
    <property type="entry name" value="GAF domain-like"/>
    <property type="match status" value="1"/>
</dbReference>
<protein>
    <submittedName>
        <fullName evidence="2">GAF domain-containing protein</fullName>
    </submittedName>
</protein>
<feature type="domain" description="FHA" evidence="1">
    <location>
        <begin position="25"/>
        <end position="74"/>
    </location>
</feature>
<evidence type="ECO:0000313" key="3">
    <source>
        <dbReference type="Proteomes" id="UP001064632"/>
    </source>
</evidence>
<dbReference type="EMBL" id="CP104694">
    <property type="protein sequence ID" value="UXI67544.1"/>
    <property type="molecule type" value="Genomic_DNA"/>
</dbReference>
<proteinExistence type="predicted"/>
<dbReference type="Pfam" id="PF13185">
    <property type="entry name" value="GAF_2"/>
    <property type="match status" value="1"/>
</dbReference>
<dbReference type="SUPFAM" id="SSF49879">
    <property type="entry name" value="SMAD/FHA domain"/>
    <property type="match status" value="1"/>
</dbReference>
<dbReference type="SMART" id="SM00240">
    <property type="entry name" value="FHA"/>
    <property type="match status" value="1"/>
</dbReference>
<organism evidence="2 3">
    <name type="scientific">Tahibacter amnicola</name>
    <dbReference type="NCBI Taxonomy" id="2976241"/>
    <lineage>
        <taxon>Bacteria</taxon>
        <taxon>Pseudomonadati</taxon>
        <taxon>Pseudomonadota</taxon>
        <taxon>Gammaproteobacteria</taxon>
        <taxon>Lysobacterales</taxon>
        <taxon>Rhodanobacteraceae</taxon>
        <taxon>Tahibacter</taxon>
    </lineage>
</organism>
<evidence type="ECO:0000313" key="2">
    <source>
        <dbReference type="EMBL" id="UXI67544.1"/>
    </source>
</evidence>
<sequence>MQAQFSAYPPDHAVIIRLLDAGRIYRVGRATECELCIDHFSVSRFHAEIQFTENQWRIADTGSRNGLRAGGHLVLQAGLDGPTWFAIGDVYCWFEPLSQNEAASFQAHLQGRRVTSQSLVQQLRRASDIETLLRQTLQAALELSGMERGFVVYRGDDAVLRVRVCQGIGPTELARPNFGGSAGAVERCLESRRSVICCDTSDSPWLGARPSVQFGGIRAIACVPLTINTECLGAIYVDSRRAGPLLTELDLELFENLAQQAAATLAAARLRGAVDAVLQAAGDAGVPAPRWDDVRSAR</sequence>
<name>A0ABY6BCF4_9GAMM</name>
<reference evidence="2" key="1">
    <citation type="submission" date="2022-09" db="EMBL/GenBank/DDBJ databases">
        <title>Tahibacter sp. nov., isolated from a fresh water.</title>
        <authorList>
            <person name="Baek J.H."/>
            <person name="Lee J.K."/>
            <person name="Kim J.M."/>
            <person name="Jeon C.O."/>
        </authorList>
    </citation>
    <scope>NUCLEOTIDE SEQUENCE</scope>
    <source>
        <strain evidence="2">W38</strain>
    </source>
</reference>
<accession>A0ABY6BCF4</accession>
<dbReference type="SMART" id="SM00065">
    <property type="entry name" value="GAF"/>
    <property type="match status" value="1"/>
</dbReference>
<evidence type="ECO:0000259" key="1">
    <source>
        <dbReference type="PROSITE" id="PS50006"/>
    </source>
</evidence>
<dbReference type="InterPro" id="IPR029016">
    <property type="entry name" value="GAF-like_dom_sf"/>
</dbReference>
<dbReference type="Proteomes" id="UP001064632">
    <property type="component" value="Chromosome"/>
</dbReference>
<gene>
    <name evidence="2" type="ORF">N4264_22850</name>
</gene>
<dbReference type="InterPro" id="IPR000253">
    <property type="entry name" value="FHA_dom"/>
</dbReference>
<dbReference type="Gene3D" id="3.30.450.40">
    <property type="match status" value="1"/>
</dbReference>
<dbReference type="InterPro" id="IPR008984">
    <property type="entry name" value="SMAD_FHA_dom_sf"/>
</dbReference>
<dbReference type="CDD" id="cd00060">
    <property type="entry name" value="FHA"/>
    <property type="match status" value="1"/>
</dbReference>
<dbReference type="Gene3D" id="2.60.200.20">
    <property type="match status" value="1"/>
</dbReference>
<dbReference type="PROSITE" id="PS50006">
    <property type="entry name" value="FHA_DOMAIN"/>
    <property type="match status" value="1"/>
</dbReference>